<protein>
    <submittedName>
        <fullName evidence="1">Uncharacterized protein</fullName>
    </submittedName>
</protein>
<dbReference type="STRING" id="1314785.A0A165ATK0"/>
<dbReference type="OrthoDB" id="3011541at2759"/>
<keyword evidence="2" id="KW-1185">Reference proteome</keyword>
<evidence type="ECO:0000313" key="1">
    <source>
        <dbReference type="EMBL" id="KZS99639.1"/>
    </source>
</evidence>
<dbReference type="EMBL" id="KV427745">
    <property type="protein sequence ID" value="KZS99639.1"/>
    <property type="molecule type" value="Genomic_DNA"/>
</dbReference>
<dbReference type="InParanoid" id="A0A165ATK0"/>
<gene>
    <name evidence="1" type="ORF">LAESUDRAFT_667706</name>
</gene>
<name>A0A165ATK0_9APHY</name>
<dbReference type="AlphaFoldDB" id="A0A165ATK0"/>
<proteinExistence type="predicted"/>
<dbReference type="RefSeq" id="XP_040757380.1">
    <property type="nucleotide sequence ID" value="XM_040905328.1"/>
</dbReference>
<reference evidence="1 2" key="1">
    <citation type="journal article" date="2016" name="Mol. Biol. Evol.">
        <title>Comparative Genomics of Early-Diverging Mushroom-Forming Fungi Provides Insights into the Origins of Lignocellulose Decay Capabilities.</title>
        <authorList>
            <person name="Nagy L.G."/>
            <person name="Riley R."/>
            <person name="Tritt A."/>
            <person name="Adam C."/>
            <person name="Daum C."/>
            <person name="Floudas D."/>
            <person name="Sun H."/>
            <person name="Yadav J.S."/>
            <person name="Pangilinan J."/>
            <person name="Larsson K.H."/>
            <person name="Matsuura K."/>
            <person name="Barry K."/>
            <person name="Labutti K."/>
            <person name="Kuo R."/>
            <person name="Ohm R.A."/>
            <person name="Bhattacharya S.S."/>
            <person name="Shirouzu T."/>
            <person name="Yoshinaga Y."/>
            <person name="Martin F.M."/>
            <person name="Grigoriev I.V."/>
            <person name="Hibbett D.S."/>
        </authorList>
    </citation>
    <scope>NUCLEOTIDE SEQUENCE [LARGE SCALE GENOMIC DNA]</scope>
    <source>
        <strain evidence="1 2">93-53</strain>
    </source>
</reference>
<sequence length="49" mass="5173">ILDKAEGNATHINGHPAWGAAYNIGNRSAVPMQVHANTFCAFGMHLPNG</sequence>
<dbReference type="GeneID" id="63822358"/>
<accession>A0A165ATK0</accession>
<organism evidence="1 2">
    <name type="scientific">Laetiporus sulphureus 93-53</name>
    <dbReference type="NCBI Taxonomy" id="1314785"/>
    <lineage>
        <taxon>Eukaryota</taxon>
        <taxon>Fungi</taxon>
        <taxon>Dikarya</taxon>
        <taxon>Basidiomycota</taxon>
        <taxon>Agaricomycotina</taxon>
        <taxon>Agaricomycetes</taxon>
        <taxon>Polyporales</taxon>
        <taxon>Laetiporus</taxon>
    </lineage>
</organism>
<evidence type="ECO:0000313" key="2">
    <source>
        <dbReference type="Proteomes" id="UP000076871"/>
    </source>
</evidence>
<dbReference type="Proteomes" id="UP000076871">
    <property type="component" value="Unassembled WGS sequence"/>
</dbReference>
<feature type="non-terminal residue" evidence="1">
    <location>
        <position position="1"/>
    </location>
</feature>